<keyword evidence="3" id="KW-1185">Reference proteome</keyword>
<dbReference type="AlphaFoldDB" id="A0A1W6STK9"/>
<dbReference type="EMBL" id="CP021106">
    <property type="protein sequence ID" value="ARO89119.1"/>
    <property type="molecule type" value="Genomic_DNA"/>
</dbReference>
<sequence>MVSTATASGVITSVTASGPGLESFSVLSNSTNPNTLGFSNVFSGAGPITLTFTVAHGTGNGGAYDVTGLITNNTTLPFTDFHLSITEPADVKGNGVVFTSFKSSMLGNFLLASPSVAQPDPFHPTGPRDLNFTEGLAAGEAINAGFNLKMFDPGAGNTYTFTLTQTPTVSVVPEPETYAMLLAGLGLIGFIATHRRGKTKHLT</sequence>
<name>A0A1W6STK9_9PROT</name>
<accession>A0A1W6STK9</accession>
<gene>
    <name evidence="2" type="ORF">EBAPG3_011690</name>
</gene>
<evidence type="ECO:0000313" key="2">
    <source>
        <dbReference type="EMBL" id="ARO89119.1"/>
    </source>
</evidence>
<dbReference type="NCBIfam" id="TIGR02595">
    <property type="entry name" value="PEP_CTERM"/>
    <property type="match status" value="1"/>
</dbReference>
<protein>
    <submittedName>
        <fullName evidence="2">PEP-CTERM sorting domain-containing protein</fullName>
    </submittedName>
</protein>
<dbReference type="Proteomes" id="UP000012179">
    <property type="component" value="Chromosome"/>
</dbReference>
<reference evidence="2 3" key="1">
    <citation type="journal article" date="2015" name="Int. J. Syst. Evol. Microbiol.">
        <title>Nitrosospira lacus sp. nov., a psychrotolerant, ammonia-oxidizing bacterium from sandy lake sediment.</title>
        <authorList>
            <person name="Urakawa H."/>
            <person name="Garcia J.C."/>
            <person name="Nielsen J.L."/>
            <person name="Le V.Q."/>
            <person name="Kozlowski J.A."/>
            <person name="Stein L.Y."/>
            <person name="Lim C.K."/>
            <person name="Pommerening-Roser A."/>
            <person name="Martens-Habbena W."/>
            <person name="Stahl D.A."/>
            <person name="Klotz M.G."/>
        </authorList>
    </citation>
    <scope>NUCLEOTIDE SEQUENCE [LARGE SCALE GENOMIC DNA]</scope>
    <source>
        <strain evidence="2 3">APG3</strain>
    </source>
</reference>
<dbReference type="Pfam" id="PF07589">
    <property type="entry name" value="PEP-CTERM"/>
    <property type="match status" value="1"/>
</dbReference>
<organism evidence="2 3">
    <name type="scientific">Nitrosospira lacus</name>
    <dbReference type="NCBI Taxonomy" id="1288494"/>
    <lineage>
        <taxon>Bacteria</taxon>
        <taxon>Pseudomonadati</taxon>
        <taxon>Pseudomonadota</taxon>
        <taxon>Betaproteobacteria</taxon>
        <taxon>Nitrosomonadales</taxon>
        <taxon>Nitrosomonadaceae</taxon>
        <taxon>Nitrosospira</taxon>
    </lineage>
</organism>
<evidence type="ECO:0000313" key="3">
    <source>
        <dbReference type="Proteomes" id="UP000012179"/>
    </source>
</evidence>
<dbReference type="KEGG" id="nlc:EBAPG3_011690"/>
<feature type="domain" description="Ice-binding protein C-terminal" evidence="1">
    <location>
        <begin position="172"/>
        <end position="196"/>
    </location>
</feature>
<evidence type="ECO:0000259" key="1">
    <source>
        <dbReference type="Pfam" id="PF07589"/>
    </source>
</evidence>
<dbReference type="InterPro" id="IPR013424">
    <property type="entry name" value="Ice-binding_C"/>
</dbReference>
<dbReference type="eggNOG" id="ENOG5032Z41">
    <property type="taxonomic scope" value="Bacteria"/>
</dbReference>
<proteinExistence type="predicted"/>